<protein>
    <recommendedName>
        <fullName evidence="2">Ricin B lectin domain-containing protein</fullName>
    </recommendedName>
</protein>
<proteinExistence type="predicted"/>
<evidence type="ECO:0000313" key="4">
    <source>
        <dbReference type="Proteomes" id="UP000605986"/>
    </source>
</evidence>
<evidence type="ECO:0000313" key="3">
    <source>
        <dbReference type="EMBL" id="KAF4455953.1"/>
    </source>
</evidence>
<feature type="transmembrane region" description="Helical" evidence="1">
    <location>
        <begin position="192"/>
        <end position="211"/>
    </location>
</feature>
<dbReference type="InterPro" id="IPR035992">
    <property type="entry name" value="Ricin_B-like_lectins"/>
</dbReference>
<dbReference type="PANTHER" id="PTHR33927:SF5">
    <property type="entry name" value="ENZYME, PUTATIVE (AFU_ORTHOLOGUE AFUA_8G01222)-RELATED"/>
    <property type="match status" value="1"/>
</dbReference>
<dbReference type="Gene3D" id="2.80.10.50">
    <property type="match status" value="1"/>
</dbReference>
<feature type="domain" description="Ricin B lectin" evidence="2">
    <location>
        <begin position="523"/>
        <end position="600"/>
    </location>
</feature>
<organism evidence="3 4">
    <name type="scientific">Fusarium austroafricanum</name>
    <dbReference type="NCBI Taxonomy" id="2364996"/>
    <lineage>
        <taxon>Eukaryota</taxon>
        <taxon>Fungi</taxon>
        <taxon>Dikarya</taxon>
        <taxon>Ascomycota</taxon>
        <taxon>Pezizomycotina</taxon>
        <taxon>Sordariomycetes</taxon>
        <taxon>Hypocreomycetidae</taxon>
        <taxon>Hypocreales</taxon>
        <taxon>Nectriaceae</taxon>
        <taxon>Fusarium</taxon>
        <taxon>Fusarium concolor species complex</taxon>
    </lineage>
</organism>
<dbReference type="AlphaFoldDB" id="A0A8H4KVB2"/>
<feature type="transmembrane region" description="Helical" evidence="1">
    <location>
        <begin position="78"/>
        <end position="95"/>
    </location>
</feature>
<dbReference type="InterPro" id="IPR052979">
    <property type="entry name" value="Adenylate-forming_domain"/>
</dbReference>
<name>A0A8H4KVB2_9HYPO</name>
<dbReference type="CDD" id="cd00161">
    <property type="entry name" value="beta-trefoil_Ricin-like"/>
    <property type="match status" value="1"/>
</dbReference>
<dbReference type="InterPro" id="IPR000772">
    <property type="entry name" value="Ricin_B_lectin"/>
</dbReference>
<keyword evidence="4" id="KW-1185">Reference proteome</keyword>
<dbReference type="PANTHER" id="PTHR33927">
    <property type="entry name" value="TRANSMEMBRANE PROTEIN"/>
    <property type="match status" value="1"/>
</dbReference>
<keyword evidence="1" id="KW-0472">Membrane</keyword>
<reference evidence="3" key="1">
    <citation type="submission" date="2020-01" db="EMBL/GenBank/DDBJ databases">
        <title>Identification and distribution of gene clusters putatively required for synthesis of sphingolipid metabolism inhibitors in phylogenetically diverse species of the filamentous fungus Fusarium.</title>
        <authorList>
            <person name="Kim H.-S."/>
            <person name="Busman M."/>
            <person name="Brown D.W."/>
            <person name="Divon H."/>
            <person name="Uhlig S."/>
            <person name="Proctor R.H."/>
        </authorList>
    </citation>
    <scope>NUCLEOTIDE SEQUENCE</scope>
    <source>
        <strain evidence="3">NRRL 53441</strain>
    </source>
</reference>
<dbReference type="Proteomes" id="UP000605986">
    <property type="component" value="Unassembled WGS sequence"/>
</dbReference>
<evidence type="ECO:0000256" key="1">
    <source>
        <dbReference type="SAM" id="Phobius"/>
    </source>
</evidence>
<dbReference type="OrthoDB" id="3142841at2759"/>
<comment type="caution">
    <text evidence="3">The sequence shown here is derived from an EMBL/GenBank/DDBJ whole genome shotgun (WGS) entry which is preliminary data.</text>
</comment>
<dbReference type="SUPFAM" id="SSF50370">
    <property type="entry name" value="Ricin B-like lectins"/>
    <property type="match status" value="1"/>
</dbReference>
<gene>
    <name evidence="3" type="ORF">F53441_1820</name>
</gene>
<dbReference type="PROSITE" id="PS50231">
    <property type="entry name" value="RICIN_B_LECTIN"/>
    <property type="match status" value="1"/>
</dbReference>
<dbReference type="EMBL" id="JAADJG010000074">
    <property type="protein sequence ID" value="KAF4455953.1"/>
    <property type="molecule type" value="Genomic_DNA"/>
</dbReference>
<sequence>MSQQSEPATPVVESVPELALTRVSHHTEARIQTATLVESTEKIEDVSVSPKAIELPDQLGMEQLRDFRYKQASTYRKIFAFIFTANAAVFIALMITSNATILAKDAASAASANLMVCILFRQEEFVNLCYDIAVLAPHSWPLWIRKRLAKVFHYGGFHSGAGVAATAWYLAYTILATQEYAQDKKEYRLVNMITGWVVVCMFFVILIAAYPTIRRKFHDHFEAFHRFAGWVSLLAFWTHNIVQARVTAHELGKSISYALVRSPNFWCICVTTSCTIASWSRLRRRTVYPEKLSDHATRLHFKYRGMKPFYGLKISDKPLTEWHAFATIPDIEPESGKIEGFSVVVSNAGDFTKKQIMDAAERKLWVRGAPLHGLLYTSKLFRQIVIVATGSGIGPCLSLLHADVTPRRVLWSTRDPEKTYGPTVVSAVQRADPNAVIWNTTTRGYPDIVLETYKLVVESNAEAVYIISNPKVTEKVLSQGKQRYQNGTCQQAQAAGLLELRVVAPNAGSSVGWGLSEFEVWTPAIFHIRNENSGKLMGVENESKANSANTQQYDDNSTRDHFWQFIPSPGGWWKVRNLNSGLLLAVQDAPTANSVNLQQYENSGTDDHLWRVESKGGGLFLIWNKNSQKVAGVDRMSTANSANVVQFDNNGTKDHSWRLLLAVVKP</sequence>
<dbReference type="SUPFAM" id="SSF52343">
    <property type="entry name" value="Ferredoxin reductase-like, C-terminal NADP-linked domain"/>
    <property type="match status" value="1"/>
</dbReference>
<accession>A0A8H4KVB2</accession>
<dbReference type="InterPro" id="IPR039261">
    <property type="entry name" value="FNR_nucleotide-bd"/>
</dbReference>
<keyword evidence="1" id="KW-1133">Transmembrane helix</keyword>
<feature type="transmembrane region" description="Helical" evidence="1">
    <location>
        <begin position="151"/>
        <end position="172"/>
    </location>
</feature>
<dbReference type="Pfam" id="PF14200">
    <property type="entry name" value="RicinB_lectin_2"/>
    <property type="match status" value="1"/>
</dbReference>
<keyword evidence="1" id="KW-0812">Transmembrane</keyword>
<evidence type="ECO:0000259" key="2">
    <source>
        <dbReference type="Pfam" id="PF14200"/>
    </source>
</evidence>